<dbReference type="Pfam" id="PF08518">
    <property type="entry name" value="GIT_SHD"/>
    <property type="match status" value="2"/>
</dbReference>
<feature type="compositionally biased region" description="Basic and acidic residues" evidence="1">
    <location>
        <begin position="367"/>
        <end position="379"/>
    </location>
</feature>
<sequence length="924" mass="101003">MAQDWSPITGYRNMAADNPYSPTIPPNGYGPGTPDGGGMLNGMRPGAANGNPSPPSSVGRSSDGTGLYASSMSDASRQMMDPRKMQALEETMSEHFNVLKAYLGPYLNDEKGNPRPSRAKDKLTRLSAVQFQELSTDVYDESIRRETDRKRGGSGAPGNETPKYLLPKNNFHPKRNQARQKLSTLPLERFRQLATDVFYELERRFPRFTGGDMPPRSASPAASIASRISNRGPPSRVGTSNSMGGRPPPGPGYRGPPPMGGPMGGPGGPPMRPGSRPGSGNEPNSFGRPLPKTFQSNTIVPNKGTLVEDDDDSAADDDDAFNLEGAAARRQTNKSAKSMSMAQDKITADLQNQVSDLQGKIGSLEASIRDKDDELRRFQDPNQMRDGASAAERAEWDQLRSSLEEKLEKAESLNSSLRSEISKLRSENEGVENNLRAQIAELESRPGQQSFEDDDGNWRQRCEELEQELSEQQQVAEEVRRDASMFLQEMKELSARSDAAAEKEERMANQVSSLEDELKDWKSRYARAKTQLRNLKASSMGLSQLVSLDINSYARDTSFTSPDGLVKDVHVTKFQLSIDDLLQTARRANSEQTLESMRHVVKCVRAITGDIDNTPLSQLQSPSSSVSGDILGSPERQQAKLKSRVSATANNLITATKNHASSSGLSPVSLLDAAASHLSTAVVELVKHVKVRPTPEDELDAEDEDADRPMPLKPNGNVSYGGYPQNDASMDGNGNGASSNYGHQRGRSSKGGSSDTTRYSAYSSPYSGYDRQSAAGMNGTNGMNDSSMLEFKNYLEDQTALLVQSIQPLVNLIRSNPVSSPADEQQIYQYIQDISQAVDDTGNKTYDTVNQMSSPALKKHAMPVVEVLLECRQNMLAVNVRDGGRERIPPLAFKTARALKELVLRVDRIESGELTVDQTLNIEL</sequence>
<feature type="compositionally biased region" description="Acidic residues" evidence="1">
    <location>
        <begin position="696"/>
        <end position="706"/>
    </location>
</feature>
<dbReference type="SMART" id="SM00555">
    <property type="entry name" value="GIT"/>
    <property type="match status" value="2"/>
</dbReference>
<dbReference type="InterPro" id="IPR056439">
    <property type="entry name" value="VBS_C3G9"/>
</dbReference>
<protein>
    <submittedName>
        <fullName evidence="3">Cell polarity</fullName>
    </submittedName>
</protein>
<feature type="region of interest" description="Disordered" evidence="1">
    <location>
        <begin position="361"/>
        <end position="397"/>
    </location>
</feature>
<reference evidence="3 4" key="1">
    <citation type="journal article" date="2014" name="PLoS ONE">
        <title>De novo Genome Assembly of the Fungal Plant Pathogen Pyrenophora semeniperda.</title>
        <authorList>
            <person name="Soliai M.M."/>
            <person name="Meyer S.E."/>
            <person name="Udall J.A."/>
            <person name="Elzinga D.E."/>
            <person name="Hermansen R.A."/>
            <person name="Bodily P.M."/>
            <person name="Hart A.A."/>
            <person name="Coleman C.E."/>
        </authorList>
    </citation>
    <scope>NUCLEOTIDE SEQUENCE [LARGE SCALE GENOMIC DNA]</scope>
    <source>
        <strain evidence="3 4">CCB06</strain>
        <tissue evidence="3">Mycelium</tissue>
    </source>
</reference>
<feature type="region of interest" description="Disordered" evidence="1">
    <location>
        <begin position="411"/>
        <end position="432"/>
    </location>
</feature>
<dbReference type="Proteomes" id="UP000265663">
    <property type="component" value="Unassembled WGS sequence"/>
</dbReference>
<dbReference type="GO" id="GO:0005826">
    <property type="term" value="C:actomyosin contractile ring"/>
    <property type="evidence" value="ECO:0007669"/>
    <property type="project" value="TreeGrafter"/>
</dbReference>
<dbReference type="GO" id="GO:0005078">
    <property type="term" value="F:MAP-kinase scaffold activity"/>
    <property type="evidence" value="ECO:0007669"/>
    <property type="project" value="TreeGrafter"/>
</dbReference>
<evidence type="ECO:0000313" key="3">
    <source>
        <dbReference type="EMBL" id="RMZ73017.1"/>
    </source>
</evidence>
<dbReference type="PANTHER" id="PTHR21601:SF0">
    <property type="entry name" value="PROTEIN SPA2-RELATED"/>
    <property type="match status" value="1"/>
</dbReference>
<feature type="region of interest" description="Disordered" evidence="1">
    <location>
        <begin position="694"/>
        <end position="765"/>
    </location>
</feature>
<feature type="compositionally biased region" description="Low complexity" evidence="1">
    <location>
        <begin position="615"/>
        <end position="625"/>
    </location>
</feature>
<dbReference type="InterPro" id="IPR039892">
    <property type="entry name" value="Spa2/Sph1"/>
</dbReference>
<feature type="region of interest" description="Disordered" evidence="1">
    <location>
        <begin position="1"/>
        <end position="80"/>
    </location>
</feature>
<feature type="compositionally biased region" description="Basic and acidic residues" evidence="1">
    <location>
        <begin position="141"/>
        <end position="151"/>
    </location>
</feature>
<organism evidence="3 4">
    <name type="scientific">Pyrenophora seminiperda CCB06</name>
    <dbReference type="NCBI Taxonomy" id="1302712"/>
    <lineage>
        <taxon>Eukaryota</taxon>
        <taxon>Fungi</taxon>
        <taxon>Dikarya</taxon>
        <taxon>Ascomycota</taxon>
        <taxon>Pezizomycotina</taxon>
        <taxon>Dothideomycetes</taxon>
        <taxon>Pleosporomycetidae</taxon>
        <taxon>Pleosporales</taxon>
        <taxon>Pleosporineae</taxon>
        <taxon>Pleosporaceae</taxon>
        <taxon>Pyrenophora</taxon>
    </lineage>
</organism>
<keyword evidence="4" id="KW-1185">Reference proteome</keyword>
<feature type="domain" description="GIT Spa2 homology (SHD)" evidence="2">
    <location>
        <begin position="119"/>
        <end position="149"/>
    </location>
</feature>
<feature type="compositionally biased region" description="Polar residues" evidence="1">
    <location>
        <begin position="56"/>
        <end position="76"/>
    </location>
</feature>
<gene>
    <name evidence="3" type="ORF">GMOD_00009522</name>
</gene>
<feature type="domain" description="GIT Spa2 homology (SHD)" evidence="2">
    <location>
        <begin position="178"/>
        <end position="212"/>
    </location>
</feature>
<feature type="compositionally biased region" description="Polar residues" evidence="1">
    <location>
        <begin position="750"/>
        <end position="765"/>
    </location>
</feature>
<name>A0A3M7MEW6_9PLEO</name>
<feature type="compositionally biased region" description="Acidic residues" evidence="1">
    <location>
        <begin position="307"/>
        <end position="319"/>
    </location>
</feature>
<feature type="region of interest" description="Disordered" evidence="1">
    <location>
        <begin position="205"/>
        <end position="319"/>
    </location>
</feature>
<dbReference type="Pfam" id="PF23742">
    <property type="entry name" value="VBS_C3G9"/>
    <property type="match status" value="1"/>
</dbReference>
<evidence type="ECO:0000313" key="4">
    <source>
        <dbReference type="Proteomes" id="UP000265663"/>
    </source>
</evidence>
<feature type="compositionally biased region" description="Gly residues" evidence="1">
    <location>
        <begin position="29"/>
        <end position="40"/>
    </location>
</feature>
<dbReference type="PANTHER" id="PTHR21601">
    <property type="entry name" value="SPA2 PROTEIN"/>
    <property type="match status" value="1"/>
</dbReference>
<dbReference type="InterPro" id="IPR013724">
    <property type="entry name" value="GIT_SHD"/>
</dbReference>
<dbReference type="OrthoDB" id="5588096at2759"/>
<dbReference type="AlphaFoldDB" id="A0A3M7MEW6"/>
<evidence type="ECO:0000256" key="1">
    <source>
        <dbReference type="SAM" id="MobiDB-lite"/>
    </source>
</evidence>
<feature type="compositionally biased region" description="Pro residues" evidence="1">
    <location>
        <begin position="246"/>
        <end position="260"/>
    </location>
</feature>
<feature type="region of interest" description="Disordered" evidence="1">
    <location>
        <begin position="139"/>
        <end position="183"/>
    </location>
</feature>
<accession>A0A3M7MEW6</accession>
<evidence type="ECO:0000259" key="2">
    <source>
        <dbReference type="SMART" id="SM00555"/>
    </source>
</evidence>
<feature type="compositionally biased region" description="Low complexity" evidence="1">
    <location>
        <begin position="214"/>
        <end position="229"/>
    </location>
</feature>
<feature type="region of interest" description="Disordered" evidence="1">
    <location>
        <begin position="614"/>
        <end position="639"/>
    </location>
</feature>
<dbReference type="EMBL" id="KE747838">
    <property type="protein sequence ID" value="RMZ73017.1"/>
    <property type="molecule type" value="Genomic_DNA"/>
</dbReference>
<dbReference type="GO" id="GO:1902716">
    <property type="term" value="C:cell cortex of growing cell tip"/>
    <property type="evidence" value="ECO:0007669"/>
    <property type="project" value="TreeGrafter"/>
</dbReference>
<proteinExistence type="predicted"/>